<proteinExistence type="predicted"/>
<keyword evidence="1" id="KW-1133">Transmembrane helix</keyword>
<name>A0A3L6Q979_PANMI</name>
<gene>
    <name evidence="2" type="ORF">C2845_PM15G16590</name>
</gene>
<reference evidence="3" key="1">
    <citation type="journal article" date="2019" name="Nat. Commun.">
        <title>The genome of broomcorn millet.</title>
        <authorList>
            <person name="Zou C."/>
            <person name="Miki D."/>
            <person name="Li D."/>
            <person name="Tang Q."/>
            <person name="Xiao L."/>
            <person name="Rajput S."/>
            <person name="Deng P."/>
            <person name="Jia W."/>
            <person name="Huang R."/>
            <person name="Zhang M."/>
            <person name="Sun Y."/>
            <person name="Hu J."/>
            <person name="Fu X."/>
            <person name="Schnable P.S."/>
            <person name="Li F."/>
            <person name="Zhang H."/>
            <person name="Feng B."/>
            <person name="Zhu X."/>
            <person name="Liu R."/>
            <person name="Schnable J.C."/>
            <person name="Zhu J.-K."/>
            <person name="Zhang H."/>
        </authorList>
    </citation>
    <scope>NUCLEOTIDE SEQUENCE [LARGE SCALE GENOMIC DNA]</scope>
</reference>
<evidence type="ECO:0000256" key="1">
    <source>
        <dbReference type="SAM" id="Phobius"/>
    </source>
</evidence>
<organism evidence="2 3">
    <name type="scientific">Panicum miliaceum</name>
    <name type="common">Proso millet</name>
    <name type="synonym">Broomcorn millet</name>
    <dbReference type="NCBI Taxonomy" id="4540"/>
    <lineage>
        <taxon>Eukaryota</taxon>
        <taxon>Viridiplantae</taxon>
        <taxon>Streptophyta</taxon>
        <taxon>Embryophyta</taxon>
        <taxon>Tracheophyta</taxon>
        <taxon>Spermatophyta</taxon>
        <taxon>Magnoliopsida</taxon>
        <taxon>Liliopsida</taxon>
        <taxon>Poales</taxon>
        <taxon>Poaceae</taxon>
        <taxon>PACMAD clade</taxon>
        <taxon>Panicoideae</taxon>
        <taxon>Panicodae</taxon>
        <taxon>Paniceae</taxon>
        <taxon>Panicinae</taxon>
        <taxon>Panicum</taxon>
        <taxon>Panicum sect. Panicum</taxon>
    </lineage>
</organism>
<dbReference type="EMBL" id="PQIB02000013">
    <property type="protein sequence ID" value="RLM74720.1"/>
    <property type="molecule type" value="Genomic_DNA"/>
</dbReference>
<accession>A0A3L6Q979</accession>
<dbReference type="AlphaFoldDB" id="A0A3L6Q979"/>
<dbReference type="OrthoDB" id="695760at2759"/>
<keyword evidence="1" id="KW-0812">Transmembrane</keyword>
<dbReference type="Proteomes" id="UP000275267">
    <property type="component" value="Unassembled WGS sequence"/>
</dbReference>
<keyword evidence="1" id="KW-0472">Membrane</keyword>
<protein>
    <submittedName>
        <fullName evidence="2">Uncharacterized protein</fullName>
    </submittedName>
</protein>
<sequence>MLLWKIADTDTLCTLQHRRRVGTFLAHLRSEMVAAAAPEMGYPRSANDDGENLLLVAWMDERRRRRRGLRHQILDSGRAFMMLGALVLKWRRLTCCNAVHVLAGFLLWLLGAGLAMLLLVAGRFRGLAAACALSRGRSAATL</sequence>
<feature type="transmembrane region" description="Helical" evidence="1">
    <location>
        <begin position="98"/>
        <end position="120"/>
    </location>
</feature>
<evidence type="ECO:0000313" key="3">
    <source>
        <dbReference type="Proteomes" id="UP000275267"/>
    </source>
</evidence>
<comment type="caution">
    <text evidence="2">The sequence shown here is derived from an EMBL/GenBank/DDBJ whole genome shotgun (WGS) entry which is preliminary data.</text>
</comment>
<evidence type="ECO:0000313" key="2">
    <source>
        <dbReference type="EMBL" id="RLM74720.1"/>
    </source>
</evidence>
<keyword evidence="3" id="KW-1185">Reference proteome</keyword>